<dbReference type="Gene3D" id="3.40.50.720">
    <property type="entry name" value="NAD(P)-binding Rossmann-like Domain"/>
    <property type="match status" value="1"/>
</dbReference>
<keyword evidence="2" id="KW-0560">Oxidoreductase</keyword>
<dbReference type="InterPro" id="IPR002347">
    <property type="entry name" value="SDR_fam"/>
</dbReference>
<dbReference type="Pfam" id="PF00106">
    <property type="entry name" value="adh_short"/>
    <property type="match status" value="1"/>
</dbReference>
<dbReference type="InterPro" id="IPR036291">
    <property type="entry name" value="NAD(P)-bd_dom_sf"/>
</dbReference>
<keyword evidence="5" id="KW-1185">Reference proteome</keyword>
<dbReference type="PROSITE" id="PS51318">
    <property type="entry name" value="TAT"/>
    <property type="match status" value="1"/>
</dbReference>
<feature type="region of interest" description="Disordered" evidence="3">
    <location>
        <begin position="205"/>
        <end position="235"/>
    </location>
</feature>
<dbReference type="SUPFAM" id="SSF51735">
    <property type="entry name" value="NAD(P)-binding Rossmann-fold domains"/>
    <property type="match status" value="1"/>
</dbReference>
<evidence type="ECO:0000313" key="4">
    <source>
        <dbReference type="EMBL" id="MBB3104388.1"/>
    </source>
</evidence>
<evidence type="ECO:0000256" key="1">
    <source>
        <dbReference type="ARBA" id="ARBA00006484"/>
    </source>
</evidence>
<dbReference type="InterPro" id="IPR006311">
    <property type="entry name" value="TAT_signal"/>
</dbReference>
<evidence type="ECO:0000256" key="3">
    <source>
        <dbReference type="SAM" id="MobiDB-lite"/>
    </source>
</evidence>
<sequence>MTDLSRRHALGAGFAAIAGIAASITPATAQSFDDSARRRFAGKAVVITGATSGIGRAAAEAFAREGASIAFCGRREVLGREAEAGLRSLGARDAFYVRADVRNPDQLRRFIDGAAEHFGGLDIALNNAGANWFKPLHETSLDEWEEMTQTNTRGVFLAMKYKVPHMIRRGGGKIVVTASQRHSVTASQRHSVTASQRRCMSMPPARAARPMPVPNAPSSASSRPPPWIMVSRTSV</sequence>
<comment type="similarity">
    <text evidence="1">Belongs to the short-chain dehydrogenases/reductases (SDR) family.</text>
</comment>
<feature type="compositionally biased region" description="Low complexity" evidence="3">
    <location>
        <begin position="205"/>
        <end position="222"/>
    </location>
</feature>
<accession>A0A839T5M1</accession>
<evidence type="ECO:0000256" key="2">
    <source>
        <dbReference type="ARBA" id="ARBA00023002"/>
    </source>
</evidence>
<comment type="caution">
    <text evidence="4">The sequence shown here is derived from an EMBL/GenBank/DDBJ whole genome shotgun (WGS) entry which is preliminary data.</text>
</comment>
<gene>
    <name evidence="4" type="ORF">FHR87_002804</name>
</gene>
<dbReference type="Proteomes" id="UP000549250">
    <property type="component" value="Unassembled WGS sequence"/>
</dbReference>
<proteinExistence type="inferred from homology"/>
<reference evidence="4 5" key="1">
    <citation type="submission" date="2020-08" db="EMBL/GenBank/DDBJ databases">
        <title>Genomic Encyclopedia of Type Strains, Phase III (KMG-III): the genomes of soil and plant-associated and newly described type strains.</title>
        <authorList>
            <person name="Whitman W."/>
        </authorList>
    </citation>
    <scope>NUCLEOTIDE SEQUENCE [LARGE SCALE GENOMIC DNA]</scope>
    <source>
        <strain evidence="4 5">CECT 4462</strain>
    </source>
</reference>
<dbReference type="PANTHER" id="PTHR43669:SF3">
    <property type="entry name" value="ALCOHOL DEHYDROGENASE, PUTATIVE (AFU_ORTHOLOGUE AFUA_3G03445)-RELATED"/>
    <property type="match status" value="1"/>
</dbReference>
<organism evidence="4 5">
    <name type="scientific">Azomonas macrocytogenes</name>
    <name type="common">Azotobacter macrocytogenes</name>
    <dbReference type="NCBI Taxonomy" id="69962"/>
    <lineage>
        <taxon>Bacteria</taxon>
        <taxon>Pseudomonadati</taxon>
        <taxon>Pseudomonadota</taxon>
        <taxon>Gammaproteobacteria</taxon>
        <taxon>Pseudomonadales</taxon>
        <taxon>Pseudomonadaceae</taxon>
        <taxon>Azomonas</taxon>
    </lineage>
</organism>
<name>A0A839T5M1_AZOMA</name>
<protein>
    <submittedName>
        <fullName evidence="4">NAD(P)-dependent dehydrogenase (Short-subunit alcohol dehydrogenase family)</fullName>
    </submittedName>
</protein>
<dbReference type="EMBL" id="JACHXI010000015">
    <property type="protein sequence ID" value="MBB3104388.1"/>
    <property type="molecule type" value="Genomic_DNA"/>
</dbReference>
<dbReference type="PRINTS" id="PR00081">
    <property type="entry name" value="GDHRDH"/>
</dbReference>
<dbReference type="RefSeq" id="WP_221189848.1">
    <property type="nucleotide sequence ID" value="NZ_JACHXI010000015.1"/>
</dbReference>
<dbReference type="GO" id="GO:0016491">
    <property type="term" value="F:oxidoreductase activity"/>
    <property type="evidence" value="ECO:0007669"/>
    <property type="project" value="UniProtKB-KW"/>
</dbReference>
<dbReference type="AlphaFoldDB" id="A0A839T5M1"/>
<evidence type="ECO:0000313" key="5">
    <source>
        <dbReference type="Proteomes" id="UP000549250"/>
    </source>
</evidence>
<dbReference type="CDD" id="cd05233">
    <property type="entry name" value="SDR_c"/>
    <property type="match status" value="1"/>
</dbReference>
<dbReference type="PANTHER" id="PTHR43669">
    <property type="entry name" value="5-KETO-D-GLUCONATE 5-REDUCTASE"/>
    <property type="match status" value="1"/>
</dbReference>